<evidence type="ECO:0000313" key="2">
    <source>
        <dbReference type="EMBL" id="RFN50023.1"/>
    </source>
</evidence>
<keyword evidence="3" id="KW-1185">Reference proteome</keyword>
<keyword evidence="2" id="KW-0808">Transferase</keyword>
<feature type="domain" description="N-acetyltransferase" evidence="1">
    <location>
        <begin position="65"/>
        <end position="210"/>
    </location>
</feature>
<dbReference type="InterPro" id="IPR052523">
    <property type="entry name" value="Trichothecene_AcTrans"/>
</dbReference>
<dbReference type="InterPro" id="IPR016181">
    <property type="entry name" value="Acyl_CoA_acyltransferase"/>
</dbReference>
<dbReference type="SUPFAM" id="SSF55729">
    <property type="entry name" value="Acyl-CoA N-acyltransferases (Nat)"/>
    <property type="match status" value="1"/>
</dbReference>
<sequence>MALLFLPATGADASRAAAIEAVAYGPNPIGSVLFPKPRVPGPNTRASDLVDLLQKNPACRWAKVIDTDLSEQEDQDEMVAFSMWYMWDTPPSEEQHSFSSFRGPSCNAEACELLFGGINGIRVNYMKGTPYAFLKLLHTDPKHQRRGAASLLIEWGLKEADRLGIPACLESSEEGRKLYEKFGFEEVARHTVDFSRWGGPSEITIPLMVRPVGGQTETAS</sequence>
<dbReference type="Gene3D" id="3.40.630.30">
    <property type="match status" value="1"/>
</dbReference>
<dbReference type="Proteomes" id="UP000265631">
    <property type="component" value="Unassembled WGS sequence"/>
</dbReference>
<name>A0A395MRI1_9HYPO</name>
<evidence type="ECO:0000259" key="1">
    <source>
        <dbReference type="PROSITE" id="PS51186"/>
    </source>
</evidence>
<protein>
    <submittedName>
        <fullName evidence="2">Gcn5-related n-acetyltransferase (Gnat) domain-containing protein</fullName>
    </submittedName>
</protein>
<dbReference type="AlphaFoldDB" id="A0A395MRI1"/>
<dbReference type="Pfam" id="PF13508">
    <property type="entry name" value="Acetyltransf_7"/>
    <property type="match status" value="1"/>
</dbReference>
<dbReference type="InterPro" id="IPR000182">
    <property type="entry name" value="GNAT_dom"/>
</dbReference>
<evidence type="ECO:0000313" key="3">
    <source>
        <dbReference type="Proteomes" id="UP000265631"/>
    </source>
</evidence>
<proteinExistence type="predicted"/>
<dbReference type="PROSITE" id="PS51186">
    <property type="entry name" value="GNAT"/>
    <property type="match status" value="1"/>
</dbReference>
<comment type="caution">
    <text evidence="2">The sequence shown here is derived from an EMBL/GenBank/DDBJ whole genome shotgun (WGS) entry which is preliminary data.</text>
</comment>
<dbReference type="GO" id="GO:0016747">
    <property type="term" value="F:acyltransferase activity, transferring groups other than amino-acyl groups"/>
    <property type="evidence" value="ECO:0007669"/>
    <property type="project" value="InterPro"/>
</dbReference>
<dbReference type="PANTHER" id="PTHR42791:SF14">
    <property type="entry name" value="N-ACETYLTRANSFERASE DOMAIN-CONTAINING PROTEIN"/>
    <property type="match status" value="1"/>
</dbReference>
<dbReference type="STRING" id="2594813.A0A395MRI1"/>
<reference evidence="2 3" key="1">
    <citation type="journal article" date="2018" name="PLoS Pathog.">
        <title>Evolution of structural diversity of trichothecenes, a family of toxins produced by plant pathogenic and entomopathogenic fungi.</title>
        <authorList>
            <person name="Proctor R.H."/>
            <person name="McCormick S.P."/>
            <person name="Kim H.S."/>
            <person name="Cardoza R.E."/>
            <person name="Stanley A.M."/>
            <person name="Lindo L."/>
            <person name="Kelly A."/>
            <person name="Brown D.W."/>
            <person name="Lee T."/>
            <person name="Vaughan M.M."/>
            <person name="Alexander N.J."/>
            <person name="Busman M."/>
            <person name="Gutierrez S."/>
        </authorList>
    </citation>
    <scope>NUCLEOTIDE SEQUENCE [LARGE SCALE GENOMIC DNA]</scope>
    <source>
        <strain evidence="2 3">NRRL 13405</strain>
    </source>
</reference>
<organism evidence="2 3">
    <name type="scientific">Fusarium flagelliforme</name>
    <dbReference type="NCBI Taxonomy" id="2675880"/>
    <lineage>
        <taxon>Eukaryota</taxon>
        <taxon>Fungi</taxon>
        <taxon>Dikarya</taxon>
        <taxon>Ascomycota</taxon>
        <taxon>Pezizomycotina</taxon>
        <taxon>Sordariomycetes</taxon>
        <taxon>Hypocreomycetidae</taxon>
        <taxon>Hypocreales</taxon>
        <taxon>Nectriaceae</taxon>
        <taxon>Fusarium</taxon>
        <taxon>Fusarium incarnatum-equiseti species complex</taxon>
    </lineage>
</organism>
<dbReference type="EMBL" id="PXXK01000152">
    <property type="protein sequence ID" value="RFN50023.1"/>
    <property type="molecule type" value="Genomic_DNA"/>
</dbReference>
<accession>A0A395MRI1</accession>
<dbReference type="CDD" id="cd04301">
    <property type="entry name" value="NAT_SF"/>
    <property type="match status" value="1"/>
</dbReference>
<dbReference type="PANTHER" id="PTHR42791">
    <property type="entry name" value="GNAT FAMILY ACETYLTRANSFERASE"/>
    <property type="match status" value="1"/>
</dbReference>
<gene>
    <name evidence="2" type="ORF">FIE12Z_5719</name>
</gene>